<evidence type="ECO:0000313" key="11">
    <source>
        <dbReference type="EMBL" id="CDZ96356.1"/>
    </source>
</evidence>
<dbReference type="Gene3D" id="3.40.50.1000">
    <property type="entry name" value="HAD superfamily/HAD-like"/>
    <property type="match status" value="1"/>
</dbReference>
<dbReference type="InterPro" id="IPR023214">
    <property type="entry name" value="HAD_sf"/>
</dbReference>
<feature type="transmembrane region" description="Helical" evidence="9">
    <location>
        <begin position="522"/>
        <end position="544"/>
    </location>
</feature>
<dbReference type="GO" id="GO:0005524">
    <property type="term" value="F:ATP binding"/>
    <property type="evidence" value="ECO:0007669"/>
    <property type="project" value="InterPro"/>
</dbReference>
<dbReference type="SUPFAM" id="SSF81653">
    <property type="entry name" value="Calcium ATPase, transduction domain A"/>
    <property type="match status" value="1"/>
</dbReference>
<feature type="transmembrane region" description="Helical" evidence="9">
    <location>
        <begin position="969"/>
        <end position="992"/>
    </location>
</feature>
<dbReference type="Pfam" id="PF00122">
    <property type="entry name" value="E1-E2_ATPase"/>
    <property type="match status" value="1"/>
</dbReference>
<evidence type="ECO:0000256" key="4">
    <source>
        <dbReference type="ARBA" id="ARBA00022723"/>
    </source>
</evidence>
<evidence type="ECO:0000256" key="5">
    <source>
        <dbReference type="ARBA" id="ARBA00022967"/>
    </source>
</evidence>
<evidence type="ECO:0000256" key="8">
    <source>
        <dbReference type="SAM" id="MobiDB-lite"/>
    </source>
</evidence>
<dbReference type="PROSITE" id="PS50846">
    <property type="entry name" value="HMA_2"/>
    <property type="match status" value="1"/>
</dbReference>
<dbReference type="SFLD" id="SFLDS00003">
    <property type="entry name" value="Haloacid_Dehalogenase"/>
    <property type="match status" value="1"/>
</dbReference>
<feature type="transmembrane region" description="Helical" evidence="9">
    <location>
        <begin position="564"/>
        <end position="588"/>
    </location>
</feature>
<evidence type="ECO:0000256" key="2">
    <source>
        <dbReference type="ARBA" id="ARBA00006024"/>
    </source>
</evidence>
<keyword evidence="5" id="KW-1278">Translocase</keyword>
<dbReference type="GO" id="GO:0012505">
    <property type="term" value="C:endomembrane system"/>
    <property type="evidence" value="ECO:0007669"/>
    <property type="project" value="UniProtKB-SubCell"/>
</dbReference>
<comment type="subcellular location">
    <subcellularLocation>
        <location evidence="1">Endomembrane system</location>
        <topology evidence="1">Multi-pass membrane protein</topology>
    </subcellularLocation>
</comment>
<dbReference type="FunFam" id="2.70.150.10:FF:000002">
    <property type="entry name" value="Copper-transporting ATPase 1, putative"/>
    <property type="match status" value="1"/>
</dbReference>
<dbReference type="InterPro" id="IPR017969">
    <property type="entry name" value="Heavy-metal-associated_CS"/>
</dbReference>
<dbReference type="PRINTS" id="PR00942">
    <property type="entry name" value="CUATPASEI"/>
</dbReference>
<dbReference type="Pfam" id="PF00702">
    <property type="entry name" value="Hydrolase"/>
    <property type="match status" value="1"/>
</dbReference>
<dbReference type="InterPro" id="IPR044492">
    <property type="entry name" value="P_typ_ATPase_HD_dom"/>
</dbReference>
<dbReference type="EMBL" id="LN483143">
    <property type="protein sequence ID" value="CDZ96356.1"/>
    <property type="molecule type" value="Genomic_DNA"/>
</dbReference>
<dbReference type="SUPFAM" id="SSF55008">
    <property type="entry name" value="HMA, heavy metal-associated domain"/>
    <property type="match status" value="1"/>
</dbReference>
<dbReference type="InterPro" id="IPR008250">
    <property type="entry name" value="ATPase_P-typ_transduc_dom_A_sf"/>
</dbReference>
<dbReference type="PANTHER" id="PTHR43520:SF8">
    <property type="entry name" value="P-TYPE CU(+) TRANSPORTER"/>
    <property type="match status" value="1"/>
</dbReference>
<dbReference type="SFLD" id="SFLDG00002">
    <property type="entry name" value="C1.7:_P-type_atpase_like"/>
    <property type="match status" value="1"/>
</dbReference>
<dbReference type="InterPro" id="IPR018303">
    <property type="entry name" value="ATPase_P-typ_P_site"/>
</dbReference>
<dbReference type="InterPro" id="IPR036412">
    <property type="entry name" value="HAD-like_sf"/>
</dbReference>
<dbReference type="Pfam" id="PF00403">
    <property type="entry name" value="HMA"/>
    <property type="match status" value="1"/>
</dbReference>
<evidence type="ECO:0000259" key="10">
    <source>
        <dbReference type="PROSITE" id="PS50846"/>
    </source>
</evidence>
<dbReference type="Gene3D" id="3.40.1110.10">
    <property type="entry name" value="Calcium-transporting ATPase, cytoplasmic domain N"/>
    <property type="match status" value="1"/>
</dbReference>
<dbReference type="SUPFAM" id="SSF56784">
    <property type="entry name" value="HAD-like"/>
    <property type="match status" value="1"/>
</dbReference>
<name>A0A0F7SE78_PHARH</name>
<dbReference type="GO" id="GO:0016020">
    <property type="term" value="C:membrane"/>
    <property type="evidence" value="ECO:0007669"/>
    <property type="project" value="InterPro"/>
</dbReference>
<sequence length="1098" mass="117269">MVLSSILSSLPRNRLPNFLSPNRSLSLTSSSSSPYTHQPTGSAFSLLSPRASSNKQVRLAEDEDHAEDDSSVGGSKESQSLLGRVELKIEGMTCGACVASIESCVIKLPGIISVKVALLAERGIVEYDPSWVGPDGAGWDDDKIVEEISDIGFDAVALPPSTVSIQNVQLYGLKTPTDFALVTNALLSLPGVLKAGFLDPSSPSTLTLSYTTSIIKIRDLVDSIQSLSFDAVIFSDGINSAQMDSLQKTREIAEWKRTFKTSLFFAVPVFVFGMILPMCGQSVKDFVQMRVWRGLFLNTLVELMLTIPVQIFLAQRFYINAWKALKHRSSTMDTLVVIATTSSFVYSTMTIFFACIQSTPPETPPQTFFDTSTMLITFVSFGRYLENFAKGKTSAALTDLMALTPSSATIYTDKECSIEKKIATELVQVGDIVKILPGEKIPADGLLIRGSTTIDESMVTGEAMHSTKQVGDAVIGGTVNGLGTADIEVTRAGSDTALAQIVRMVEDAQTSKAPIQEFADRVAGVFVPMVVSLSLTTFVGWMLISCVFMDRHNLPMIFQKEGSTYLSTAMKLAISVVVVACPCALGLATPTAVMVGTGVGAKNGILIKGGKALEDMVGVERVLLDKTGTVTMGKLSVGGLCWVGGEVQQQDEANLEPSPNAGFGEDNLSYLSSFNSLPRSTILSLVSAAQARSEHPLALAISTHGRNMLRSLGQNPLDSTVLDFQSFTGQGVQAKVKHSSANSEEYIIKIGKASFVQESPAQSRLRLAQPDSKEDLSVEAEAELPRVLREFTTSHASLGQTVIFVSLIASTSTRPLNFDSTSSPAPCLAVSLLDNLKPSSIQAIQALRQMGIRVSMVTGDSITTANAVAKELGMDVETDVWAEVSPKGKARIVKDLVAESPTFKGIAMVGDGINDSPALVAASVGIALSSGTSIAIEAADVVLMKSDLLDVVAALGLARAIVRRIKANLVFACVYNFLMIPLAMGVFLPWGFHLHPMLAAAAMAMSSVSVVCGSLTLKSWRRPSSSILSTSYTQSNYDPTLSSTLDSATLVSTQTRSVILGLLTKLRILSGDRRSGQTEGYEAVPLVGRRRHGDEEEA</sequence>
<keyword evidence="6 9" id="KW-1133">Transmembrane helix</keyword>
<dbReference type="InterPro" id="IPR023299">
    <property type="entry name" value="ATPase_P-typ_cyto_dom_N"/>
</dbReference>
<dbReference type="GO" id="GO:0055070">
    <property type="term" value="P:copper ion homeostasis"/>
    <property type="evidence" value="ECO:0007669"/>
    <property type="project" value="TreeGrafter"/>
</dbReference>
<dbReference type="CDD" id="cd00371">
    <property type="entry name" value="HMA"/>
    <property type="match status" value="1"/>
</dbReference>
<protein>
    <submittedName>
        <fullName evidence="11">Copper P-type atpase</fullName>
    </submittedName>
</protein>
<dbReference type="NCBIfam" id="TIGR01494">
    <property type="entry name" value="ATPase_P-type"/>
    <property type="match status" value="2"/>
</dbReference>
<dbReference type="AlphaFoldDB" id="A0A0F7SE78"/>
<evidence type="ECO:0000256" key="7">
    <source>
        <dbReference type="ARBA" id="ARBA00023136"/>
    </source>
</evidence>
<dbReference type="InterPro" id="IPR036163">
    <property type="entry name" value="HMA_dom_sf"/>
</dbReference>
<reference evidence="11" key="1">
    <citation type="submission" date="2014-08" db="EMBL/GenBank/DDBJ databases">
        <authorList>
            <person name="Sharma Rahul"/>
            <person name="Thines Marco"/>
        </authorList>
    </citation>
    <scope>NUCLEOTIDE SEQUENCE</scope>
</reference>
<keyword evidence="7 9" id="KW-0472">Membrane</keyword>
<dbReference type="CDD" id="cd02094">
    <property type="entry name" value="P-type_ATPase_Cu-like"/>
    <property type="match status" value="1"/>
</dbReference>
<keyword evidence="4" id="KW-0479">Metal-binding</keyword>
<feature type="region of interest" description="Disordered" evidence="8">
    <location>
        <begin position="55"/>
        <end position="77"/>
    </location>
</feature>
<feature type="transmembrane region" description="Helical" evidence="9">
    <location>
        <begin position="295"/>
        <end position="314"/>
    </location>
</feature>
<feature type="compositionally biased region" description="Acidic residues" evidence="8">
    <location>
        <begin position="61"/>
        <end position="70"/>
    </location>
</feature>
<dbReference type="GO" id="GO:0005507">
    <property type="term" value="F:copper ion binding"/>
    <property type="evidence" value="ECO:0007669"/>
    <property type="project" value="TreeGrafter"/>
</dbReference>
<dbReference type="Gene3D" id="3.30.70.100">
    <property type="match status" value="1"/>
</dbReference>
<dbReference type="SUPFAM" id="SSF81660">
    <property type="entry name" value="Metal cation-transporting ATPase, ATP-binding domain N"/>
    <property type="match status" value="1"/>
</dbReference>
<dbReference type="InterPro" id="IPR001757">
    <property type="entry name" value="P_typ_ATPase"/>
</dbReference>
<dbReference type="SFLD" id="SFLDF00027">
    <property type="entry name" value="p-type_atpase"/>
    <property type="match status" value="1"/>
</dbReference>
<dbReference type="GO" id="GO:0016887">
    <property type="term" value="F:ATP hydrolysis activity"/>
    <property type="evidence" value="ECO:0007669"/>
    <property type="project" value="InterPro"/>
</dbReference>
<dbReference type="InterPro" id="IPR006121">
    <property type="entry name" value="HMA_dom"/>
</dbReference>
<accession>A0A0F7SE78</accession>
<feature type="transmembrane region" description="Helical" evidence="9">
    <location>
        <begin position="263"/>
        <end position="283"/>
    </location>
</feature>
<dbReference type="PANTHER" id="PTHR43520">
    <property type="entry name" value="ATP7, ISOFORM B"/>
    <property type="match status" value="1"/>
</dbReference>
<feature type="transmembrane region" description="Helical" evidence="9">
    <location>
        <begin position="335"/>
        <end position="356"/>
    </location>
</feature>
<dbReference type="FunFam" id="3.30.70.100:FF:000043">
    <property type="entry name" value="Copper-transporting ATPase 2"/>
    <property type="match status" value="1"/>
</dbReference>
<keyword evidence="3 9" id="KW-0812">Transmembrane</keyword>
<proteinExistence type="inferred from homology"/>
<evidence type="ECO:0000256" key="6">
    <source>
        <dbReference type="ARBA" id="ARBA00022989"/>
    </source>
</evidence>
<dbReference type="PROSITE" id="PS00154">
    <property type="entry name" value="ATPASE_E1_E2"/>
    <property type="match status" value="1"/>
</dbReference>
<evidence type="ECO:0000256" key="3">
    <source>
        <dbReference type="ARBA" id="ARBA00022692"/>
    </source>
</evidence>
<organism evidence="11">
    <name type="scientific">Phaffia rhodozyma</name>
    <name type="common">Yeast</name>
    <name type="synonym">Xanthophyllomyces dendrorhous</name>
    <dbReference type="NCBI Taxonomy" id="264483"/>
    <lineage>
        <taxon>Eukaryota</taxon>
        <taxon>Fungi</taxon>
        <taxon>Dikarya</taxon>
        <taxon>Basidiomycota</taxon>
        <taxon>Agaricomycotina</taxon>
        <taxon>Tremellomycetes</taxon>
        <taxon>Cystofilobasidiales</taxon>
        <taxon>Mrakiaceae</taxon>
        <taxon>Phaffia</taxon>
    </lineage>
</organism>
<feature type="transmembrane region" description="Helical" evidence="9">
    <location>
        <begin position="998"/>
        <end position="1017"/>
    </location>
</feature>
<dbReference type="Gene3D" id="2.70.150.10">
    <property type="entry name" value="Calcium-transporting ATPase, cytoplasmic transduction domain A"/>
    <property type="match status" value="1"/>
</dbReference>
<dbReference type="InterPro" id="IPR059000">
    <property type="entry name" value="ATPase_P-type_domA"/>
</dbReference>
<dbReference type="SUPFAM" id="SSF81665">
    <property type="entry name" value="Calcium ATPase, transmembrane domain M"/>
    <property type="match status" value="1"/>
</dbReference>
<comment type="similarity">
    <text evidence="2">Belongs to the cation transport ATPase (P-type) (TC 3.A.3) family. Type IB subfamily.</text>
</comment>
<evidence type="ECO:0000256" key="1">
    <source>
        <dbReference type="ARBA" id="ARBA00004127"/>
    </source>
</evidence>
<dbReference type="InterPro" id="IPR023298">
    <property type="entry name" value="ATPase_P-typ_TM_dom_sf"/>
</dbReference>
<dbReference type="PROSITE" id="PS01047">
    <property type="entry name" value="HMA_1"/>
    <property type="match status" value="1"/>
</dbReference>
<feature type="domain" description="HMA" evidence="10">
    <location>
        <begin position="83"/>
        <end position="156"/>
    </location>
</feature>
<dbReference type="GO" id="GO:0043682">
    <property type="term" value="F:P-type divalent copper transporter activity"/>
    <property type="evidence" value="ECO:0007669"/>
    <property type="project" value="TreeGrafter"/>
</dbReference>
<dbReference type="PRINTS" id="PR00119">
    <property type="entry name" value="CATATPASE"/>
</dbReference>
<evidence type="ECO:0000256" key="9">
    <source>
        <dbReference type="SAM" id="Phobius"/>
    </source>
</evidence>